<organism evidence="8 9">
    <name type="scientific">Nocardiopsis lambiniae</name>
    <dbReference type="NCBI Taxonomy" id="3075539"/>
    <lineage>
        <taxon>Bacteria</taxon>
        <taxon>Bacillati</taxon>
        <taxon>Actinomycetota</taxon>
        <taxon>Actinomycetes</taxon>
        <taxon>Streptosporangiales</taxon>
        <taxon>Nocardiopsidaceae</taxon>
        <taxon>Nocardiopsis</taxon>
    </lineage>
</organism>
<dbReference type="SUPFAM" id="SSF88723">
    <property type="entry name" value="PIN domain-like"/>
    <property type="match status" value="1"/>
</dbReference>
<evidence type="ECO:0000256" key="5">
    <source>
        <dbReference type="ARBA" id="ARBA00022842"/>
    </source>
</evidence>
<feature type="domain" description="PIN" evidence="7">
    <location>
        <begin position="2"/>
        <end position="116"/>
    </location>
</feature>
<gene>
    <name evidence="6" type="primary">vapC</name>
    <name evidence="8" type="ORF">RM479_06545</name>
</gene>
<accession>A0ABU2M5X9</accession>
<dbReference type="InterPro" id="IPR002716">
    <property type="entry name" value="PIN_dom"/>
</dbReference>
<comment type="similarity">
    <text evidence="6">Belongs to the PINc/VapC protein family.</text>
</comment>
<evidence type="ECO:0000256" key="3">
    <source>
        <dbReference type="ARBA" id="ARBA00022723"/>
    </source>
</evidence>
<protein>
    <recommendedName>
        <fullName evidence="6">Ribonuclease VapC</fullName>
        <shortName evidence="6">RNase VapC</shortName>
        <ecNumber evidence="6">3.1.-.-</ecNumber>
    </recommendedName>
    <alternativeName>
        <fullName evidence="6">Toxin VapC</fullName>
    </alternativeName>
</protein>
<name>A0ABU2M5X9_9ACTN</name>
<dbReference type="Gene3D" id="3.40.50.1010">
    <property type="entry name" value="5'-nuclease"/>
    <property type="match status" value="1"/>
</dbReference>
<keyword evidence="4 6" id="KW-0378">Hydrolase</keyword>
<dbReference type="HAMAP" id="MF_00265">
    <property type="entry name" value="VapC_Nob1"/>
    <property type="match status" value="1"/>
</dbReference>
<keyword evidence="2 6" id="KW-0540">Nuclease</keyword>
<dbReference type="EMBL" id="JAVREP010000003">
    <property type="protein sequence ID" value="MDT0328069.1"/>
    <property type="molecule type" value="Genomic_DNA"/>
</dbReference>
<keyword evidence="9" id="KW-1185">Reference proteome</keyword>
<dbReference type="EC" id="3.1.-.-" evidence="6"/>
<evidence type="ECO:0000256" key="6">
    <source>
        <dbReference type="HAMAP-Rule" id="MF_00265"/>
    </source>
</evidence>
<evidence type="ECO:0000256" key="4">
    <source>
        <dbReference type="ARBA" id="ARBA00022801"/>
    </source>
</evidence>
<feature type="binding site" evidence="6">
    <location>
        <position position="2"/>
    </location>
    <ligand>
        <name>Mg(2+)</name>
        <dbReference type="ChEBI" id="CHEBI:18420"/>
    </ligand>
</feature>
<dbReference type="PANTHER" id="PTHR35901:SF1">
    <property type="entry name" value="EXONUCLEASE VAPC9"/>
    <property type="match status" value="1"/>
</dbReference>
<keyword evidence="1 6" id="KW-1277">Toxin-antitoxin system</keyword>
<dbReference type="InterPro" id="IPR044153">
    <property type="entry name" value="PIN_Pae0151-like"/>
</dbReference>
<dbReference type="InterPro" id="IPR022907">
    <property type="entry name" value="VapC_family"/>
</dbReference>
<feature type="binding site" evidence="6">
    <location>
        <position position="93"/>
    </location>
    <ligand>
        <name>Mg(2+)</name>
        <dbReference type="ChEBI" id="CHEBI:18420"/>
    </ligand>
</feature>
<comment type="cofactor">
    <cofactor evidence="6">
        <name>Mg(2+)</name>
        <dbReference type="ChEBI" id="CHEBI:18420"/>
    </cofactor>
</comment>
<evidence type="ECO:0000313" key="9">
    <source>
        <dbReference type="Proteomes" id="UP001183390"/>
    </source>
</evidence>
<keyword evidence="5 6" id="KW-0460">Magnesium</keyword>
<dbReference type="PANTHER" id="PTHR35901">
    <property type="entry name" value="RIBONUCLEASE VAPC3"/>
    <property type="match status" value="1"/>
</dbReference>
<keyword evidence="6" id="KW-0800">Toxin</keyword>
<dbReference type="CDD" id="cd09873">
    <property type="entry name" value="PIN_Pae0151-like"/>
    <property type="match status" value="1"/>
</dbReference>
<comment type="function">
    <text evidence="6">Toxic component of a toxin-antitoxin (TA) system. An RNase.</text>
</comment>
<evidence type="ECO:0000313" key="8">
    <source>
        <dbReference type="EMBL" id="MDT0328069.1"/>
    </source>
</evidence>
<dbReference type="InterPro" id="IPR029060">
    <property type="entry name" value="PIN-like_dom_sf"/>
</dbReference>
<sequence>MDDSALVEMLTAAGPVGSAVAARVAEADVLCAPHLLDTEVMSALLGMARGGKITSDQVDTAMAAYERLPIDRYDSLPLWPRVKVLRANLSAYDATYVALAETLGAVLVTSDARIARSGAARCPVEVFD</sequence>
<keyword evidence="3 6" id="KW-0479">Metal-binding</keyword>
<dbReference type="Pfam" id="PF01850">
    <property type="entry name" value="PIN"/>
    <property type="match status" value="1"/>
</dbReference>
<reference evidence="9" key="1">
    <citation type="submission" date="2023-07" db="EMBL/GenBank/DDBJ databases">
        <title>30 novel species of actinomycetes from the DSMZ collection.</title>
        <authorList>
            <person name="Nouioui I."/>
        </authorList>
    </citation>
    <scope>NUCLEOTIDE SEQUENCE [LARGE SCALE GENOMIC DNA]</scope>
    <source>
        <strain evidence="9">DSM 44743</strain>
    </source>
</reference>
<dbReference type="InterPro" id="IPR051619">
    <property type="entry name" value="TypeII_TA_RNase_PINc/VapC"/>
</dbReference>
<comment type="caution">
    <text evidence="8">The sequence shown here is derived from an EMBL/GenBank/DDBJ whole genome shotgun (WGS) entry which is preliminary data.</text>
</comment>
<dbReference type="Proteomes" id="UP001183390">
    <property type="component" value="Unassembled WGS sequence"/>
</dbReference>
<proteinExistence type="inferred from homology"/>
<dbReference type="RefSeq" id="WP_311510809.1">
    <property type="nucleotide sequence ID" value="NZ_JAVREP010000003.1"/>
</dbReference>
<evidence type="ECO:0000259" key="7">
    <source>
        <dbReference type="Pfam" id="PF01850"/>
    </source>
</evidence>
<evidence type="ECO:0000256" key="2">
    <source>
        <dbReference type="ARBA" id="ARBA00022722"/>
    </source>
</evidence>
<evidence type="ECO:0000256" key="1">
    <source>
        <dbReference type="ARBA" id="ARBA00022649"/>
    </source>
</evidence>